<dbReference type="RefSeq" id="WP_091281776.1">
    <property type="nucleotide sequence ID" value="NZ_JABAPH010000001.1"/>
</dbReference>
<protein>
    <recommendedName>
        <fullName evidence="4">DUF4191 domain-containing protein</fullName>
    </recommendedName>
</protein>
<keyword evidence="1" id="KW-1133">Transmembrane helix</keyword>
<accession>A0A1H2LK53</accession>
<dbReference type="Pfam" id="PF13829">
    <property type="entry name" value="DUF4191"/>
    <property type="match status" value="1"/>
</dbReference>
<dbReference type="GeneID" id="65345242"/>
<feature type="transmembrane region" description="Helical" evidence="1">
    <location>
        <begin position="62"/>
        <end position="81"/>
    </location>
</feature>
<name>A0A1H2LK53_9ACTO</name>
<feature type="transmembrane region" description="Helical" evidence="1">
    <location>
        <begin position="35"/>
        <end position="56"/>
    </location>
</feature>
<sequence length="236" mass="26643">MVKKRNDVKAKKPKKKRWYSYLAEAYKISRETYSWTPFAIFGPLFGGIAIGVILGLVTGSWIIWPLLFTLVSVTVTMLILVELVKRASYAKIDGIPGAAAAVMGQIKRGWIIKEEPVRFNAHTQDMLFRAIGRPGVVLVTDGDRSRTAKLAEEEKRWLNRVAPGVPIHVISVGHDEDQTPLLKLQRAMRKLPKALSNQEVQKVFQRIDMVKVNNMGIPKGIDPYKARPDRRGMRGR</sequence>
<keyword evidence="1" id="KW-0812">Transmembrane</keyword>
<reference evidence="3" key="1">
    <citation type="submission" date="2016-10" db="EMBL/GenBank/DDBJ databases">
        <authorList>
            <person name="Varghese N."/>
            <person name="Submissions S."/>
        </authorList>
    </citation>
    <scope>NUCLEOTIDE SEQUENCE [LARGE SCALE GENOMIC DNA]</scope>
    <source>
        <strain evidence="3">DSM 10002</strain>
    </source>
</reference>
<keyword evidence="1" id="KW-0472">Membrane</keyword>
<dbReference type="AlphaFoldDB" id="A0A1H2LK53"/>
<gene>
    <name evidence="2" type="ORF">SAMN04489737_1515</name>
</gene>
<organism evidence="2 3">
    <name type="scientific">Arcanobacterium phocae</name>
    <dbReference type="NCBI Taxonomy" id="131112"/>
    <lineage>
        <taxon>Bacteria</taxon>
        <taxon>Bacillati</taxon>
        <taxon>Actinomycetota</taxon>
        <taxon>Actinomycetes</taxon>
        <taxon>Actinomycetales</taxon>
        <taxon>Actinomycetaceae</taxon>
        <taxon>Arcanobacterium</taxon>
    </lineage>
</organism>
<dbReference type="Proteomes" id="UP000214355">
    <property type="component" value="Chromosome I"/>
</dbReference>
<dbReference type="STRING" id="131112.SAMN04489737_1515"/>
<dbReference type="OrthoDB" id="8479889at2"/>
<dbReference type="InterPro" id="IPR025445">
    <property type="entry name" value="DUF4191"/>
</dbReference>
<evidence type="ECO:0000313" key="3">
    <source>
        <dbReference type="Proteomes" id="UP000214355"/>
    </source>
</evidence>
<evidence type="ECO:0008006" key="4">
    <source>
        <dbReference type="Google" id="ProtNLM"/>
    </source>
</evidence>
<keyword evidence="3" id="KW-1185">Reference proteome</keyword>
<proteinExistence type="predicted"/>
<evidence type="ECO:0000313" key="2">
    <source>
        <dbReference type="EMBL" id="SDU81433.1"/>
    </source>
</evidence>
<dbReference type="EMBL" id="LT629804">
    <property type="protein sequence ID" value="SDU81433.1"/>
    <property type="molecule type" value="Genomic_DNA"/>
</dbReference>
<evidence type="ECO:0000256" key="1">
    <source>
        <dbReference type="SAM" id="Phobius"/>
    </source>
</evidence>